<feature type="region of interest" description="Disordered" evidence="1">
    <location>
        <begin position="171"/>
        <end position="215"/>
    </location>
</feature>
<dbReference type="Proteomes" id="UP000556436">
    <property type="component" value="Unassembled WGS sequence"/>
</dbReference>
<name>A0A7W7PJ73_STRNE</name>
<comment type="caution">
    <text evidence="2">The sequence shown here is derived from an EMBL/GenBank/DDBJ whole genome shotgun (WGS) entry which is preliminary data.</text>
</comment>
<evidence type="ECO:0000313" key="2">
    <source>
        <dbReference type="EMBL" id="MBB4890480.1"/>
    </source>
</evidence>
<dbReference type="AlphaFoldDB" id="A0A7W7PJ73"/>
<gene>
    <name evidence="2" type="ORF">FHS38_006565</name>
</gene>
<reference evidence="2 3" key="1">
    <citation type="submission" date="2020-08" db="EMBL/GenBank/DDBJ databases">
        <title>Genomic Encyclopedia of Type Strains, Phase III (KMG-III): the genomes of soil and plant-associated and newly described type strains.</title>
        <authorList>
            <person name="Whitman W."/>
        </authorList>
    </citation>
    <scope>NUCLEOTIDE SEQUENCE [LARGE SCALE GENOMIC DNA]</scope>
    <source>
        <strain evidence="2 3">CECT 3265</strain>
    </source>
</reference>
<sequence length="215" mass="23554">MKRRLFRRRANAPGTLAPEDQAVVEAVCSMLAALKHPTPWTPGSGQDIAVRVGPFIERGHPRPGDDRGPDVIALALQHPDVPHARYGDRDTRKGWLRCETSLILGTWQPAYRILTHAAAGLDLPTDLGLPPAHYAVHITRPGRPLLRIGPYTQCRHADHDADRLNQQLQNTSEAGGAATAVPFDFSATDTYQDPHGQDTDDQIPPLRAGTRRAGR</sequence>
<proteinExistence type="predicted"/>
<evidence type="ECO:0000313" key="3">
    <source>
        <dbReference type="Proteomes" id="UP000556436"/>
    </source>
</evidence>
<keyword evidence="3" id="KW-1185">Reference proteome</keyword>
<dbReference type="EMBL" id="JACHJG010000019">
    <property type="protein sequence ID" value="MBB4890480.1"/>
    <property type="molecule type" value="Genomic_DNA"/>
</dbReference>
<evidence type="ECO:0000256" key="1">
    <source>
        <dbReference type="SAM" id="MobiDB-lite"/>
    </source>
</evidence>
<accession>A0A7W7PJ73</accession>
<dbReference type="RefSeq" id="WP_184739681.1">
    <property type="nucleotide sequence ID" value="NZ_BMRW01000017.1"/>
</dbReference>
<organism evidence="2 3">
    <name type="scientific">Streptomyces netropsis</name>
    <name type="common">Streptoverticillium netropsis</name>
    <dbReference type="NCBI Taxonomy" id="55404"/>
    <lineage>
        <taxon>Bacteria</taxon>
        <taxon>Bacillati</taxon>
        <taxon>Actinomycetota</taxon>
        <taxon>Actinomycetes</taxon>
        <taxon>Kitasatosporales</taxon>
        <taxon>Streptomycetaceae</taxon>
        <taxon>Streptomyces</taxon>
    </lineage>
</organism>
<protein>
    <submittedName>
        <fullName evidence="2">Uncharacterized protein</fullName>
    </submittedName>
</protein>